<evidence type="ECO:0000256" key="6">
    <source>
        <dbReference type="SAM" id="MobiDB-lite"/>
    </source>
</evidence>
<dbReference type="InterPro" id="IPR011009">
    <property type="entry name" value="Kinase-like_dom_sf"/>
</dbReference>
<dbReference type="EC" id="2.7.11.1" evidence="1"/>
<dbReference type="Gene3D" id="3.30.200.20">
    <property type="entry name" value="Phosphorylase Kinase, domain 1"/>
    <property type="match status" value="1"/>
</dbReference>
<accession>A0AAV5DRL5</accession>
<dbReference type="EMBL" id="BQKI01000071">
    <property type="protein sequence ID" value="GJN13724.1"/>
    <property type="molecule type" value="Genomic_DNA"/>
</dbReference>
<comment type="catalytic activity">
    <reaction evidence="5">
        <text>L-seryl-[protein] + ATP = O-phospho-L-seryl-[protein] + ADP + H(+)</text>
        <dbReference type="Rhea" id="RHEA:17989"/>
        <dbReference type="Rhea" id="RHEA-COMP:9863"/>
        <dbReference type="Rhea" id="RHEA-COMP:11604"/>
        <dbReference type="ChEBI" id="CHEBI:15378"/>
        <dbReference type="ChEBI" id="CHEBI:29999"/>
        <dbReference type="ChEBI" id="CHEBI:30616"/>
        <dbReference type="ChEBI" id="CHEBI:83421"/>
        <dbReference type="ChEBI" id="CHEBI:456216"/>
        <dbReference type="EC" id="2.7.11.1"/>
    </reaction>
</comment>
<reference evidence="8" key="1">
    <citation type="journal article" date="2018" name="DNA Res.">
        <title>Multiple hybrid de novo genome assembly of finger millet, an orphan allotetraploid crop.</title>
        <authorList>
            <person name="Hatakeyama M."/>
            <person name="Aluri S."/>
            <person name="Balachadran M.T."/>
            <person name="Sivarajan S.R."/>
            <person name="Patrignani A."/>
            <person name="Gruter S."/>
            <person name="Poveda L."/>
            <person name="Shimizu-Inatsugi R."/>
            <person name="Baeten J."/>
            <person name="Francoijs K.J."/>
            <person name="Nataraja K.N."/>
            <person name="Reddy Y.A.N."/>
            <person name="Phadnis S."/>
            <person name="Ravikumar R.L."/>
            <person name="Schlapbach R."/>
            <person name="Sreeman S.M."/>
            <person name="Shimizu K.K."/>
        </authorList>
    </citation>
    <scope>NUCLEOTIDE SEQUENCE</scope>
</reference>
<dbReference type="InterPro" id="IPR001245">
    <property type="entry name" value="Ser-Thr/Tyr_kinase_cat_dom"/>
</dbReference>
<keyword evidence="9" id="KW-1185">Reference proteome</keyword>
<dbReference type="InterPro" id="IPR050588">
    <property type="entry name" value="WNK_Ser-Thr_kinase"/>
</dbReference>
<comment type="caution">
    <text evidence="8">The sequence shown here is derived from an EMBL/GenBank/DDBJ whole genome shotgun (WGS) entry which is preliminary data.</text>
</comment>
<evidence type="ECO:0000313" key="8">
    <source>
        <dbReference type="EMBL" id="GJN13724.1"/>
    </source>
</evidence>
<keyword evidence="3" id="KW-0808">Transferase</keyword>
<organism evidence="8 9">
    <name type="scientific">Eleusine coracana subsp. coracana</name>
    <dbReference type="NCBI Taxonomy" id="191504"/>
    <lineage>
        <taxon>Eukaryota</taxon>
        <taxon>Viridiplantae</taxon>
        <taxon>Streptophyta</taxon>
        <taxon>Embryophyta</taxon>
        <taxon>Tracheophyta</taxon>
        <taxon>Spermatophyta</taxon>
        <taxon>Magnoliopsida</taxon>
        <taxon>Liliopsida</taxon>
        <taxon>Poales</taxon>
        <taxon>Poaceae</taxon>
        <taxon>PACMAD clade</taxon>
        <taxon>Chloridoideae</taxon>
        <taxon>Cynodonteae</taxon>
        <taxon>Eleusininae</taxon>
        <taxon>Eleusine</taxon>
    </lineage>
</organism>
<evidence type="ECO:0000256" key="5">
    <source>
        <dbReference type="ARBA" id="ARBA00048679"/>
    </source>
</evidence>
<dbReference type="SUPFAM" id="SSF56112">
    <property type="entry name" value="Protein kinase-like (PK-like)"/>
    <property type="match status" value="1"/>
</dbReference>
<evidence type="ECO:0000256" key="3">
    <source>
        <dbReference type="ARBA" id="ARBA00022777"/>
    </source>
</evidence>
<reference evidence="8" key="2">
    <citation type="submission" date="2021-12" db="EMBL/GenBank/DDBJ databases">
        <title>Resequencing data analysis of finger millet.</title>
        <authorList>
            <person name="Hatakeyama M."/>
            <person name="Aluri S."/>
            <person name="Balachadran M.T."/>
            <person name="Sivarajan S.R."/>
            <person name="Poveda L."/>
            <person name="Shimizu-Inatsugi R."/>
            <person name="Schlapbach R."/>
            <person name="Sreeman S.M."/>
            <person name="Shimizu K.K."/>
        </authorList>
    </citation>
    <scope>NUCLEOTIDE SEQUENCE</scope>
</reference>
<keyword evidence="3" id="KW-0418">Kinase</keyword>
<feature type="domain" description="Serine-threonine/tyrosine-protein kinase catalytic" evidence="7">
    <location>
        <begin position="82"/>
        <end position="135"/>
    </location>
</feature>
<dbReference type="PANTHER" id="PTHR13902">
    <property type="entry name" value="SERINE/THREONINE-PROTEIN KINASE WNK WITH NO LYSINE -RELATED"/>
    <property type="match status" value="1"/>
</dbReference>
<feature type="compositionally biased region" description="Acidic residues" evidence="6">
    <location>
        <begin position="1"/>
        <end position="22"/>
    </location>
</feature>
<keyword evidence="2" id="KW-0723">Serine/threonine-protein kinase</keyword>
<dbReference type="GO" id="GO:0004674">
    <property type="term" value="F:protein serine/threonine kinase activity"/>
    <property type="evidence" value="ECO:0007669"/>
    <property type="project" value="UniProtKB-KW"/>
</dbReference>
<comment type="catalytic activity">
    <reaction evidence="4">
        <text>L-threonyl-[protein] + ATP = O-phospho-L-threonyl-[protein] + ADP + H(+)</text>
        <dbReference type="Rhea" id="RHEA:46608"/>
        <dbReference type="Rhea" id="RHEA-COMP:11060"/>
        <dbReference type="Rhea" id="RHEA-COMP:11605"/>
        <dbReference type="ChEBI" id="CHEBI:15378"/>
        <dbReference type="ChEBI" id="CHEBI:30013"/>
        <dbReference type="ChEBI" id="CHEBI:30616"/>
        <dbReference type="ChEBI" id="CHEBI:61977"/>
        <dbReference type="ChEBI" id="CHEBI:456216"/>
        <dbReference type="EC" id="2.7.11.1"/>
    </reaction>
</comment>
<evidence type="ECO:0000313" key="9">
    <source>
        <dbReference type="Proteomes" id="UP001054889"/>
    </source>
</evidence>
<evidence type="ECO:0000259" key="7">
    <source>
        <dbReference type="Pfam" id="PF07714"/>
    </source>
</evidence>
<gene>
    <name evidence="8" type="primary">gb00462</name>
    <name evidence="8" type="ORF">PR202_gb00462</name>
</gene>
<evidence type="ECO:0000256" key="4">
    <source>
        <dbReference type="ARBA" id="ARBA00047899"/>
    </source>
</evidence>
<evidence type="ECO:0000256" key="1">
    <source>
        <dbReference type="ARBA" id="ARBA00012513"/>
    </source>
</evidence>
<sequence length="307" mass="34478">MDPVEAEEQQTEPPDEDDEEEGYAEKDPTGRFIRVRRVVGLLLAHRPPHLLLRSYKAFDKLEGVEVAWSQSRINDSVMGCSKKMEQLNTEIQLLGKLRHKNIVKLFASWVDEDKGIVNIVTEYFTSGNLRHECQSMGHIFKNVSHGIKPAALYKVKDVEVRSFIENCLAPASDRIPASDLLRSSFLQKDESLSAPPVSVSLIEIENVSEDGDQSDSFVFRKGEFLLKGHMDVANPVVLSLRFPDPYGGFKTVEFPLDVAKDTGLSVAVEMAEQFELPHGSIEIISELIGAFMLVLIQYWRRSCAAMP</sequence>
<protein>
    <recommendedName>
        <fullName evidence="1">non-specific serine/threonine protein kinase</fullName>
        <ecNumber evidence="1">2.7.11.1</ecNumber>
    </recommendedName>
</protein>
<feature type="region of interest" description="Disordered" evidence="6">
    <location>
        <begin position="1"/>
        <end position="26"/>
    </location>
</feature>
<dbReference type="AlphaFoldDB" id="A0AAV5DRL5"/>
<dbReference type="Pfam" id="PF07714">
    <property type="entry name" value="PK_Tyr_Ser-Thr"/>
    <property type="match status" value="1"/>
</dbReference>
<proteinExistence type="predicted"/>
<evidence type="ECO:0000256" key="2">
    <source>
        <dbReference type="ARBA" id="ARBA00022527"/>
    </source>
</evidence>
<dbReference type="Proteomes" id="UP001054889">
    <property type="component" value="Unassembled WGS sequence"/>
</dbReference>
<name>A0AAV5DRL5_ELECO</name>